<comment type="caution">
    <text evidence="1">The sequence shown here is derived from an EMBL/GenBank/DDBJ whole genome shotgun (WGS) entry which is preliminary data.</text>
</comment>
<name>A0A7Z7FRH9_9HYPH</name>
<dbReference type="AlphaFoldDB" id="A0A7Z7FRH9"/>
<organism evidence="1 2">
    <name type="scientific">Agrobacterium fabrum</name>
    <dbReference type="NCBI Taxonomy" id="1176649"/>
    <lineage>
        <taxon>Bacteria</taxon>
        <taxon>Pseudomonadati</taxon>
        <taxon>Pseudomonadota</taxon>
        <taxon>Alphaproteobacteria</taxon>
        <taxon>Hyphomicrobiales</taxon>
        <taxon>Rhizobiaceae</taxon>
        <taxon>Rhizobium/Agrobacterium group</taxon>
        <taxon>Agrobacterium</taxon>
        <taxon>Agrobacterium tumefaciens complex</taxon>
    </lineage>
</organism>
<accession>A0A7Z7FRH9</accession>
<evidence type="ECO:0000313" key="1">
    <source>
        <dbReference type="EMBL" id="SDJ54532.1"/>
    </source>
</evidence>
<dbReference type="EMBL" id="FNEW01000001">
    <property type="protein sequence ID" value="SDJ54532.1"/>
    <property type="molecule type" value="Genomic_DNA"/>
</dbReference>
<protein>
    <submittedName>
        <fullName evidence="1">Uncharacterized protein</fullName>
    </submittedName>
</protein>
<evidence type="ECO:0000313" key="2">
    <source>
        <dbReference type="Proteomes" id="UP000198917"/>
    </source>
</evidence>
<proteinExistence type="predicted"/>
<gene>
    <name evidence="1" type="ORF">SAMN05428983_2166</name>
</gene>
<reference evidence="1 2" key="1">
    <citation type="submission" date="2016-10" db="EMBL/GenBank/DDBJ databases">
        <authorList>
            <person name="Varghese N."/>
            <person name="Submissions S."/>
        </authorList>
    </citation>
    <scope>NUCLEOTIDE SEQUENCE [LARGE SCALE GENOMIC DNA]</scope>
    <source>
        <strain evidence="1 2">PDC82</strain>
    </source>
</reference>
<sequence>MSIGEFRTVENERGLIIKLKMKAFSSKVGSGFMPGECGERECRSTSADSAFNGGAIGVGFKEVVHMQRVEGAWSLPPSALPGISPSRGEIELQQGLAHLNVGE</sequence>
<dbReference type="RefSeq" id="WP_162687935.1">
    <property type="nucleotide sequence ID" value="NZ_CAKKLR010000003.1"/>
</dbReference>
<dbReference type="Proteomes" id="UP000198917">
    <property type="component" value="Unassembled WGS sequence"/>
</dbReference>